<dbReference type="EMBL" id="UOFV01000226">
    <property type="protein sequence ID" value="VAX00867.1"/>
    <property type="molecule type" value="Genomic_DNA"/>
</dbReference>
<evidence type="ECO:0000259" key="3">
    <source>
        <dbReference type="PROSITE" id="PS50968"/>
    </source>
</evidence>
<dbReference type="InterPro" id="IPR011053">
    <property type="entry name" value="Single_hybrid_motif"/>
</dbReference>
<dbReference type="GO" id="GO:0019464">
    <property type="term" value="P:glycine decarboxylation via glycine cleavage system"/>
    <property type="evidence" value="ECO:0007669"/>
    <property type="project" value="InterPro"/>
</dbReference>
<dbReference type="InterPro" id="IPR033753">
    <property type="entry name" value="GCV_H/Fam206"/>
</dbReference>
<gene>
    <name evidence="4" type="ORF">MNBD_GAMMA19-152</name>
</gene>
<dbReference type="InterPro" id="IPR000089">
    <property type="entry name" value="Biotin_lipoyl"/>
</dbReference>
<dbReference type="GO" id="GO:0009249">
    <property type="term" value="P:protein lipoylation"/>
    <property type="evidence" value="ECO:0007669"/>
    <property type="project" value="TreeGrafter"/>
</dbReference>
<dbReference type="InterPro" id="IPR002930">
    <property type="entry name" value="GCV_H"/>
</dbReference>
<dbReference type="NCBIfam" id="NF002270">
    <property type="entry name" value="PRK01202.1"/>
    <property type="match status" value="1"/>
</dbReference>
<sequence>MSNVPSELKYTKSHEWVRTEVDGSITVGITDHAQELLGDMVFIELPETEANYTAGDECAVVESVKAASDVYSPITGEVIAINEELADAPETVNEDAFDTGWMFKMQPEDAGEIDELMSAEAYAELIAEEEH</sequence>
<protein>
    <submittedName>
        <fullName evidence="4">Glycine cleavage system H protein</fullName>
    </submittedName>
</protein>
<dbReference type="InterPro" id="IPR017453">
    <property type="entry name" value="GCV_H_sub"/>
</dbReference>
<organism evidence="4">
    <name type="scientific">hydrothermal vent metagenome</name>
    <dbReference type="NCBI Taxonomy" id="652676"/>
    <lineage>
        <taxon>unclassified sequences</taxon>
        <taxon>metagenomes</taxon>
        <taxon>ecological metagenomes</taxon>
    </lineage>
</organism>
<evidence type="ECO:0000256" key="2">
    <source>
        <dbReference type="ARBA" id="ARBA00022823"/>
    </source>
</evidence>
<comment type="similarity">
    <text evidence="1">Belongs to the GcvH family.</text>
</comment>
<proteinExistence type="inferred from homology"/>
<dbReference type="Gene3D" id="2.40.50.100">
    <property type="match status" value="1"/>
</dbReference>
<name>A0A3B1B6Y4_9ZZZZ</name>
<reference evidence="4" key="1">
    <citation type="submission" date="2018-06" db="EMBL/GenBank/DDBJ databases">
        <authorList>
            <person name="Zhirakovskaya E."/>
        </authorList>
    </citation>
    <scope>NUCLEOTIDE SEQUENCE</scope>
</reference>
<dbReference type="PROSITE" id="PS50968">
    <property type="entry name" value="BIOTINYL_LIPOYL"/>
    <property type="match status" value="1"/>
</dbReference>
<dbReference type="GO" id="GO:0005960">
    <property type="term" value="C:glycine cleavage complex"/>
    <property type="evidence" value="ECO:0007669"/>
    <property type="project" value="InterPro"/>
</dbReference>
<accession>A0A3B1B6Y4</accession>
<dbReference type="GO" id="GO:0005829">
    <property type="term" value="C:cytosol"/>
    <property type="evidence" value="ECO:0007669"/>
    <property type="project" value="TreeGrafter"/>
</dbReference>
<dbReference type="SUPFAM" id="SSF51230">
    <property type="entry name" value="Single hybrid motif"/>
    <property type="match status" value="1"/>
</dbReference>
<dbReference type="PANTHER" id="PTHR11715">
    <property type="entry name" value="GLYCINE CLEAVAGE SYSTEM H PROTEIN"/>
    <property type="match status" value="1"/>
</dbReference>
<dbReference type="AlphaFoldDB" id="A0A3B1B6Y4"/>
<evidence type="ECO:0000256" key="1">
    <source>
        <dbReference type="ARBA" id="ARBA00009249"/>
    </source>
</evidence>
<dbReference type="CDD" id="cd06848">
    <property type="entry name" value="GCS_H"/>
    <property type="match status" value="1"/>
</dbReference>
<dbReference type="NCBIfam" id="TIGR00527">
    <property type="entry name" value="gcvH"/>
    <property type="match status" value="1"/>
</dbReference>
<keyword evidence="2" id="KW-0450">Lipoyl</keyword>
<evidence type="ECO:0000313" key="4">
    <source>
        <dbReference type="EMBL" id="VAX00867.1"/>
    </source>
</evidence>
<dbReference type="PANTHER" id="PTHR11715:SF3">
    <property type="entry name" value="GLYCINE CLEAVAGE SYSTEM H PROTEIN-RELATED"/>
    <property type="match status" value="1"/>
</dbReference>
<feature type="domain" description="Lipoyl-binding" evidence="3">
    <location>
        <begin position="24"/>
        <end position="106"/>
    </location>
</feature>
<dbReference type="Pfam" id="PF01597">
    <property type="entry name" value="GCV_H"/>
    <property type="match status" value="1"/>
</dbReference>
<dbReference type="HAMAP" id="MF_00272">
    <property type="entry name" value="GcvH"/>
    <property type="match status" value="1"/>
</dbReference>